<evidence type="ECO:0000313" key="1">
    <source>
        <dbReference type="EMBL" id="SMY06991.1"/>
    </source>
</evidence>
<accession>A0A238LBK4</accession>
<dbReference type="EMBL" id="FXZK01000001">
    <property type="protein sequence ID" value="SMY06991.1"/>
    <property type="molecule type" value="Genomic_DNA"/>
</dbReference>
<reference evidence="1 2" key="1">
    <citation type="submission" date="2017-05" db="EMBL/GenBank/DDBJ databases">
        <authorList>
            <person name="Song R."/>
            <person name="Chenine A.L."/>
            <person name="Ruprecht R.M."/>
        </authorList>
    </citation>
    <scope>NUCLEOTIDE SEQUENCE [LARGE SCALE GENOMIC DNA]</scope>
    <source>
        <strain evidence="1 2">CECT 8899</strain>
    </source>
</reference>
<protein>
    <submittedName>
        <fullName evidence="1">Uncharacterized protein</fullName>
    </submittedName>
</protein>
<proteinExistence type="predicted"/>
<sequence length="31" mass="3666">MAKRNSDNLRIKRKYLVWRMEAKGLSDASID</sequence>
<name>A0A238LBK4_9RHOB</name>
<dbReference type="AlphaFoldDB" id="A0A238LBK4"/>
<gene>
    <name evidence="1" type="ORF">LOM8899_01121</name>
</gene>
<keyword evidence="2" id="KW-1185">Reference proteome</keyword>
<evidence type="ECO:0000313" key="2">
    <source>
        <dbReference type="Proteomes" id="UP000201613"/>
    </source>
</evidence>
<organism evidence="1 2">
    <name type="scientific">Flavimaricola marinus</name>
    <dbReference type="NCBI Taxonomy" id="1819565"/>
    <lineage>
        <taxon>Bacteria</taxon>
        <taxon>Pseudomonadati</taxon>
        <taxon>Pseudomonadota</taxon>
        <taxon>Alphaproteobacteria</taxon>
        <taxon>Rhodobacterales</taxon>
        <taxon>Paracoccaceae</taxon>
        <taxon>Flavimaricola</taxon>
    </lineage>
</organism>
<dbReference type="Proteomes" id="UP000201613">
    <property type="component" value="Unassembled WGS sequence"/>
</dbReference>